<dbReference type="Gene3D" id="3.30.1520.10">
    <property type="entry name" value="Phox-like domain"/>
    <property type="match status" value="1"/>
</dbReference>
<proteinExistence type="predicted"/>
<accession>A0A9W7L414</accession>
<keyword evidence="4" id="KW-1185">Reference proteome</keyword>
<feature type="coiled-coil region" evidence="1">
    <location>
        <begin position="258"/>
        <end position="306"/>
    </location>
</feature>
<dbReference type="InterPro" id="IPR001683">
    <property type="entry name" value="PX_dom"/>
</dbReference>
<dbReference type="SMART" id="SM00312">
    <property type="entry name" value="PX"/>
    <property type="match status" value="1"/>
</dbReference>
<organism evidence="3 4">
    <name type="scientific">Triparma columacea</name>
    <dbReference type="NCBI Taxonomy" id="722753"/>
    <lineage>
        <taxon>Eukaryota</taxon>
        <taxon>Sar</taxon>
        <taxon>Stramenopiles</taxon>
        <taxon>Ochrophyta</taxon>
        <taxon>Bolidophyceae</taxon>
        <taxon>Parmales</taxon>
        <taxon>Triparmaceae</taxon>
        <taxon>Triparma</taxon>
    </lineage>
</organism>
<dbReference type="Pfam" id="PF00787">
    <property type="entry name" value="PX"/>
    <property type="match status" value="1"/>
</dbReference>
<dbReference type="InterPro" id="IPR036871">
    <property type="entry name" value="PX_dom_sf"/>
</dbReference>
<feature type="domain" description="PX" evidence="2">
    <location>
        <begin position="43"/>
        <end position="160"/>
    </location>
</feature>
<dbReference type="SUPFAM" id="SSF64268">
    <property type="entry name" value="PX domain"/>
    <property type="match status" value="1"/>
</dbReference>
<dbReference type="PROSITE" id="PS50195">
    <property type="entry name" value="PX"/>
    <property type="match status" value="1"/>
</dbReference>
<evidence type="ECO:0000313" key="4">
    <source>
        <dbReference type="Proteomes" id="UP001165065"/>
    </source>
</evidence>
<sequence length="311" mass="34468">MSLAEVNQSYEVKNLDTGEKFFIDDADRYCQFDEFDTFENGGVPFEVKMCGNNKVTNDNGSFTVYEMEVIERKGDGRKWQLAKRYSDFVDLHEVLNDAGYGVISIKKALPPKKWFGNLEGDVIMFRQRALERYLTLCLQQASPDDCSAVMQFLNTSTIPVTTKSSYKNGPLPITPPSQSIGSDLDLYNSTSSRPNSAEAGLCFEPRSMNDEERALSNMLTLSNMGDDGAPTPLPLSLGDGESGGGGGEDLVTIKKSQLSDLLSERETLYAEMQRYKDENTMLFRDLGSAEDRVEELEGELEALKEGRGGGD</sequence>
<comment type="caution">
    <text evidence="3">The sequence shown here is derived from an EMBL/GenBank/DDBJ whole genome shotgun (WGS) entry which is preliminary data.</text>
</comment>
<dbReference type="AlphaFoldDB" id="A0A9W7L414"/>
<evidence type="ECO:0000256" key="1">
    <source>
        <dbReference type="SAM" id="Coils"/>
    </source>
</evidence>
<dbReference type="CDD" id="cd06093">
    <property type="entry name" value="PX_domain"/>
    <property type="match status" value="1"/>
</dbReference>
<dbReference type="GO" id="GO:0035091">
    <property type="term" value="F:phosphatidylinositol binding"/>
    <property type="evidence" value="ECO:0007669"/>
    <property type="project" value="InterPro"/>
</dbReference>
<keyword evidence="1" id="KW-0175">Coiled coil</keyword>
<protein>
    <recommendedName>
        <fullName evidence="2">PX domain-containing protein</fullName>
    </recommendedName>
</protein>
<dbReference type="OrthoDB" id="41200at2759"/>
<evidence type="ECO:0000313" key="3">
    <source>
        <dbReference type="EMBL" id="GMI26199.1"/>
    </source>
</evidence>
<gene>
    <name evidence="3" type="ORF">TrCOL_g3035</name>
</gene>
<name>A0A9W7L414_9STRA</name>
<reference evidence="4" key="1">
    <citation type="journal article" date="2023" name="Commun. Biol.">
        <title>Genome analysis of Parmales, the sister group of diatoms, reveals the evolutionary specialization of diatoms from phago-mixotrophs to photoautotrophs.</title>
        <authorList>
            <person name="Ban H."/>
            <person name="Sato S."/>
            <person name="Yoshikawa S."/>
            <person name="Yamada K."/>
            <person name="Nakamura Y."/>
            <person name="Ichinomiya M."/>
            <person name="Sato N."/>
            <person name="Blanc-Mathieu R."/>
            <person name="Endo H."/>
            <person name="Kuwata A."/>
            <person name="Ogata H."/>
        </authorList>
    </citation>
    <scope>NUCLEOTIDE SEQUENCE [LARGE SCALE GENOMIC DNA]</scope>
</reference>
<dbReference type="Proteomes" id="UP001165065">
    <property type="component" value="Unassembled WGS sequence"/>
</dbReference>
<evidence type="ECO:0000259" key="2">
    <source>
        <dbReference type="PROSITE" id="PS50195"/>
    </source>
</evidence>
<dbReference type="EMBL" id="BRYA01000625">
    <property type="protein sequence ID" value="GMI26199.1"/>
    <property type="molecule type" value="Genomic_DNA"/>
</dbReference>